<dbReference type="PATRIC" id="fig|1235794.3.peg.1930"/>
<dbReference type="InterPro" id="IPR016161">
    <property type="entry name" value="Ald_DH/histidinol_DH"/>
</dbReference>
<dbReference type="InterPro" id="IPR051020">
    <property type="entry name" value="ALDH-related_metabolic_enz"/>
</dbReference>
<organism evidence="4 5">
    <name type="scientific">Adlercreutzia caecimuris B7</name>
    <dbReference type="NCBI Taxonomy" id="1235794"/>
    <lineage>
        <taxon>Bacteria</taxon>
        <taxon>Bacillati</taxon>
        <taxon>Actinomycetota</taxon>
        <taxon>Coriobacteriia</taxon>
        <taxon>Eggerthellales</taxon>
        <taxon>Eggerthellaceae</taxon>
        <taxon>Adlercreutzia</taxon>
    </lineage>
</organism>
<evidence type="ECO:0000313" key="4">
    <source>
        <dbReference type="EMBL" id="EOS50326.1"/>
    </source>
</evidence>
<evidence type="ECO:0000313" key="5">
    <source>
        <dbReference type="Proteomes" id="UP000014204"/>
    </source>
</evidence>
<sequence length="95" mass="10308">MVPIITFKTAEEAIEIANASKFGLSSCIFSADQKTCAKFACELEASGMVINGASFYRSFEQPFGGYKYSGIGTEGVMSTFDEMTHTKSIVLKNIL</sequence>
<evidence type="ECO:0000256" key="2">
    <source>
        <dbReference type="ARBA" id="ARBA00023002"/>
    </source>
</evidence>
<dbReference type="InterPro" id="IPR015590">
    <property type="entry name" value="Aldehyde_DH_dom"/>
</dbReference>
<dbReference type="Gene3D" id="3.40.309.10">
    <property type="entry name" value="Aldehyde Dehydrogenase, Chain A, domain 2"/>
    <property type="match status" value="1"/>
</dbReference>
<dbReference type="eggNOG" id="COG1012">
    <property type="taxonomic scope" value="Bacteria"/>
</dbReference>
<feature type="domain" description="Aldehyde dehydrogenase" evidence="3">
    <location>
        <begin position="2"/>
        <end position="89"/>
    </location>
</feature>
<dbReference type="HOGENOM" id="CLU_005391_1_8_11"/>
<evidence type="ECO:0000256" key="1">
    <source>
        <dbReference type="ARBA" id="ARBA00009986"/>
    </source>
</evidence>
<protein>
    <recommendedName>
        <fullName evidence="3">Aldehyde dehydrogenase domain-containing protein</fullName>
    </recommendedName>
</protein>
<dbReference type="Proteomes" id="UP000014204">
    <property type="component" value="Unassembled WGS sequence"/>
</dbReference>
<comment type="similarity">
    <text evidence="1">Belongs to the aldehyde dehydrogenase family.</text>
</comment>
<dbReference type="SUPFAM" id="SSF53720">
    <property type="entry name" value="ALDH-like"/>
    <property type="match status" value="1"/>
</dbReference>
<accession>R9KVV6</accession>
<dbReference type="InterPro" id="IPR016163">
    <property type="entry name" value="Ald_DH_C"/>
</dbReference>
<dbReference type="PANTHER" id="PTHR42991:SF1">
    <property type="entry name" value="ALDEHYDE DEHYDROGENASE"/>
    <property type="match status" value="1"/>
</dbReference>
<gene>
    <name evidence="4" type="ORF">C811_01957</name>
</gene>
<name>R9KVV6_9ACTN</name>
<dbReference type="GO" id="GO:0008911">
    <property type="term" value="F:lactaldehyde dehydrogenase (NAD+) activity"/>
    <property type="evidence" value="ECO:0007669"/>
    <property type="project" value="TreeGrafter"/>
</dbReference>
<keyword evidence="5" id="KW-1185">Reference proteome</keyword>
<evidence type="ECO:0000259" key="3">
    <source>
        <dbReference type="Pfam" id="PF00171"/>
    </source>
</evidence>
<proteinExistence type="inferred from homology"/>
<dbReference type="PANTHER" id="PTHR42991">
    <property type="entry name" value="ALDEHYDE DEHYDROGENASE"/>
    <property type="match status" value="1"/>
</dbReference>
<reference evidence="4 5" key="1">
    <citation type="submission" date="2013-04" db="EMBL/GenBank/DDBJ databases">
        <title>The Genome Sequence of Enterorhabdus caecimuris B7.</title>
        <authorList>
            <consortium name="The Broad Institute Genomics Platform"/>
            <consortium name="The Broad Institute Genome Sequencing Center for Infectious Disease"/>
            <person name="Earl A."/>
            <person name="Xavier R."/>
            <person name="Elson C."/>
            <person name="Duck W."/>
            <person name="Walker B."/>
            <person name="Young S."/>
            <person name="Zeng Q."/>
            <person name="Gargeya S."/>
            <person name="Fitzgerald M."/>
            <person name="Haas B."/>
            <person name="Abouelleil A."/>
            <person name="Allen A.W."/>
            <person name="Alvarado L."/>
            <person name="Arachchi H.M."/>
            <person name="Berlin A.M."/>
            <person name="Chapman S.B."/>
            <person name="Gainer-Dewar J."/>
            <person name="Goldberg J."/>
            <person name="Griggs A."/>
            <person name="Gujja S."/>
            <person name="Hansen M."/>
            <person name="Howarth C."/>
            <person name="Imamovic A."/>
            <person name="Ireland A."/>
            <person name="Larimer J."/>
            <person name="McCowan C."/>
            <person name="Murphy C."/>
            <person name="Pearson M."/>
            <person name="Poon T.W."/>
            <person name="Priest M."/>
            <person name="Roberts A."/>
            <person name="Saif S."/>
            <person name="Shea T."/>
            <person name="Sisk P."/>
            <person name="Sykes S."/>
            <person name="Wortman J."/>
            <person name="Nusbaum C."/>
            <person name="Birren B."/>
        </authorList>
    </citation>
    <scope>NUCLEOTIDE SEQUENCE [LARGE SCALE GENOMIC DNA]</scope>
    <source>
        <strain evidence="4 5">B7</strain>
    </source>
</reference>
<keyword evidence="2" id="KW-0560">Oxidoreductase</keyword>
<comment type="caution">
    <text evidence="4">The sequence shown here is derived from an EMBL/GenBank/DDBJ whole genome shotgun (WGS) entry which is preliminary data.</text>
</comment>
<dbReference type="EMBL" id="ASSY01000009">
    <property type="protein sequence ID" value="EOS50326.1"/>
    <property type="molecule type" value="Genomic_DNA"/>
</dbReference>
<dbReference type="STRING" id="1235794.C811_01957"/>
<dbReference type="Pfam" id="PF00171">
    <property type="entry name" value="Aldedh"/>
    <property type="match status" value="1"/>
</dbReference>
<dbReference type="AlphaFoldDB" id="R9KVV6"/>